<proteinExistence type="predicted"/>
<dbReference type="Pfam" id="PF08741">
    <property type="entry name" value="YwhD"/>
    <property type="match status" value="1"/>
</dbReference>
<dbReference type="OrthoDB" id="2374547at2"/>
<dbReference type="RefSeq" id="WP_094263994.1">
    <property type="nucleotide sequence ID" value="NZ_NOWF01000004.1"/>
</dbReference>
<evidence type="ECO:0000313" key="1">
    <source>
        <dbReference type="EMBL" id="OYD07957.1"/>
    </source>
</evidence>
<dbReference type="AlphaFoldDB" id="A0A235B7X5"/>
<evidence type="ECO:0000313" key="2">
    <source>
        <dbReference type="Proteomes" id="UP000215459"/>
    </source>
</evidence>
<protein>
    <recommendedName>
        <fullName evidence="3">YwhD family protein</fullName>
    </recommendedName>
</protein>
<keyword evidence="2" id="KW-1185">Reference proteome</keyword>
<organism evidence="1 2">
    <name type="scientific">Paludifilum halophilum</name>
    <dbReference type="NCBI Taxonomy" id="1642702"/>
    <lineage>
        <taxon>Bacteria</taxon>
        <taxon>Bacillati</taxon>
        <taxon>Bacillota</taxon>
        <taxon>Bacilli</taxon>
        <taxon>Bacillales</taxon>
        <taxon>Thermoactinomycetaceae</taxon>
        <taxon>Paludifilum</taxon>
    </lineage>
</organism>
<sequence length="165" mass="18577">MKKKNSGFNIISGDSTTHGGYYTGTLNLSNLSSVLIDGDTAKIDLGLIHAKSSVERRIKFIPDKDEVPDGKDYWVVWVAIDRDENGLRYAGAAACYMLIDREAKRGWKNLADHVNRMDDALKRRIKLDPLGEKEKKALKDLLIENNEDLWNNSSEELKKALAAEK</sequence>
<dbReference type="Proteomes" id="UP000215459">
    <property type="component" value="Unassembled WGS sequence"/>
</dbReference>
<name>A0A235B7X5_9BACL</name>
<gene>
    <name evidence="1" type="ORF">CHM34_07485</name>
</gene>
<comment type="caution">
    <text evidence="1">The sequence shown here is derived from an EMBL/GenBank/DDBJ whole genome shotgun (WGS) entry which is preliminary data.</text>
</comment>
<reference evidence="1 2" key="1">
    <citation type="submission" date="2017-07" db="EMBL/GenBank/DDBJ databases">
        <title>The genome sequence of Paludifilum halophilum highlights mechanisms for microbial adaptation to high salt environemnts.</title>
        <authorList>
            <person name="Belbahri L."/>
        </authorList>
    </citation>
    <scope>NUCLEOTIDE SEQUENCE [LARGE SCALE GENOMIC DNA]</scope>
    <source>
        <strain evidence="1 2">DSM 102817</strain>
    </source>
</reference>
<accession>A0A235B7X5</accession>
<dbReference type="InterPro" id="IPR014852">
    <property type="entry name" value="YwhD"/>
</dbReference>
<evidence type="ECO:0008006" key="3">
    <source>
        <dbReference type="Google" id="ProtNLM"/>
    </source>
</evidence>
<dbReference type="EMBL" id="NOWF01000004">
    <property type="protein sequence ID" value="OYD07957.1"/>
    <property type="molecule type" value="Genomic_DNA"/>
</dbReference>